<accession>A0A7W6FTN3</accession>
<evidence type="ECO:0000313" key="1">
    <source>
        <dbReference type="EMBL" id="MBB3935208.1"/>
    </source>
</evidence>
<keyword evidence="2" id="KW-1185">Reference proteome</keyword>
<organism evidence="1 2">
    <name type="scientific">Aureimonas phyllosphaerae</name>
    <dbReference type="NCBI Taxonomy" id="1166078"/>
    <lineage>
        <taxon>Bacteria</taxon>
        <taxon>Pseudomonadati</taxon>
        <taxon>Pseudomonadota</taxon>
        <taxon>Alphaproteobacteria</taxon>
        <taxon>Hyphomicrobiales</taxon>
        <taxon>Aurantimonadaceae</taxon>
        <taxon>Aureimonas</taxon>
    </lineage>
</organism>
<dbReference type="Proteomes" id="UP000531216">
    <property type="component" value="Unassembled WGS sequence"/>
</dbReference>
<gene>
    <name evidence="1" type="ORF">GGR05_001336</name>
</gene>
<sequence>MVCGVGFTTIRWLSNVWVAVGSGRRICDRVEADPTEAGPGGESSKVAGGVFKDAQDESASAATMRPDHLAAAFRAISILDAFTDGKPKLARFPRVSKWRSA</sequence>
<comment type="caution">
    <text evidence="1">The sequence shown here is derived from an EMBL/GenBank/DDBJ whole genome shotgun (WGS) entry which is preliminary data.</text>
</comment>
<proteinExistence type="predicted"/>
<dbReference type="EMBL" id="JACIDO010000002">
    <property type="protein sequence ID" value="MBB3935208.1"/>
    <property type="molecule type" value="Genomic_DNA"/>
</dbReference>
<reference evidence="1 2" key="1">
    <citation type="submission" date="2020-08" db="EMBL/GenBank/DDBJ databases">
        <title>Genomic Encyclopedia of Type Strains, Phase IV (KMG-IV): sequencing the most valuable type-strain genomes for metagenomic binning, comparative biology and taxonomic classification.</title>
        <authorList>
            <person name="Goeker M."/>
        </authorList>
    </citation>
    <scope>NUCLEOTIDE SEQUENCE [LARGE SCALE GENOMIC DNA]</scope>
    <source>
        <strain evidence="1 2">DSM 25024</strain>
    </source>
</reference>
<name>A0A7W6FTN3_9HYPH</name>
<evidence type="ECO:0000313" key="2">
    <source>
        <dbReference type="Proteomes" id="UP000531216"/>
    </source>
</evidence>
<dbReference type="RefSeq" id="WP_244545882.1">
    <property type="nucleotide sequence ID" value="NZ_FOOA01000002.1"/>
</dbReference>
<protein>
    <submittedName>
        <fullName evidence="1">Uncharacterized protein</fullName>
    </submittedName>
</protein>
<dbReference type="AlphaFoldDB" id="A0A7W6FTN3"/>